<dbReference type="AlphaFoldDB" id="E0S5P8"/>
<evidence type="ECO:0000313" key="3">
    <source>
        <dbReference type="Proteomes" id="UP000002313"/>
    </source>
</evidence>
<reference evidence="2 3" key="1">
    <citation type="journal article" date="2010" name="Nat. Commun.">
        <title>The complete sequence of the smallest known nuclear genome from the microsporidian Encephalitozoon intestinalis.</title>
        <authorList>
            <person name="Corradi N."/>
            <person name="Pombert J.-F."/>
            <person name="Farinelli L."/>
            <person name="Didier E.S."/>
            <person name="Keeling P.J."/>
        </authorList>
    </citation>
    <scope>NUCLEOTIDE SEQUENCE [LARGE SCALE GENOMIC DNA]</scope>
    <source>
        <strain evidence="2 3">ATCC 50506</strain>
    </source>
</reference>
<dbReference type="OrthoDB" id="17262at2759"/>
<dbReference type="InterPro" id="IPR006086">
    <property type="entry name" value="XPG-I_dom"/>
</dbReference>
<dbReference type="RefSeq" id="XP_003072393.1">
    <property type="nucleotide sequence ID" value="XM_003072347.1"/>
</dbReference>
<reference evidence="2 3" key="2">
    <citation type="journal article" date="2012" name="Proc. Natl. Acad. Sci. U.S.A.">
        <title>Gain and loss of multiple functionally related, horizontally transferred genes in the reduced genomes of two microsporidian parasites.</title>
        <authorList>
            <person name="Pombert J.-F."/>
            <person name="Selman M."/>
            <person name="Burki F."/>
            <person name="Bardell F.T."/>
            <person name="Farinelli L."/>
            <person name="Solter L.F."/>
            <person name="Whitman D.W."/>
            <person name="Weiss L.M."/>
            <person name="Corradi N."/>
            <person name="Keeling P.J."/>
        </authorList>
    </citation>
    <scope>NUCLEOTIDE SEQUENCE [LARGE SCALE GENOMIC DNA]</scope>
    <source>
        <strain evidence="2 3">ATCC 50506</strain>
    </source>
</reference>
<dbReference type="InterPro" id="IPR029060">
    <property type="entry name" value="PIN-like_dom_sf"/>
</dbReference>
<evidence type="ECO:0000313" key="2">
    <source>
        <dbReference type="EMBL" id="ADM11033.1"/>
    </source>
</evidence>
<sequence length="526" mass="59631">MPIRGLEEVRKHPGQNFFLKVPQKAFKKMRICIDGNWFLRKYVDVPSICKGLVLGTEDAIKEPLLRLLEFRDENEVDLIWVWDGMGFNRQQGALSGNSDALLNEGLREYKQENYRKAGKLWRNFITQKNEMDIANKILEENGVVVITAPYSATAQCAYFMSAEACSYVFGKSDVLLFDGVDKIILDMSDGSGKPCLDVFHKSRFLEFFNLSPKMFAALGLLLGCDFCPTMPKCATDFSFNAVFSLIKESDDLLKMIKNTCDEGSGKKYTDQFLRGLMLVTYLPVMKILGCVQPYSEDHVPRNLEKLVGAKLAPGFYESLFMNRISRDILQIMGKIKNVDKDPQFIKLVESSLSRVRNEGQKEKESGKGLGSEESFGHVIHPDMTLTKDIDPSVGILLLMSIEVGELEAPFVPKILCFHRQVSNEEKLNINGPTLRYYVSAIRLLNCAKEIKEVYEVVLNKNLSELFSQGLSLFSASFHEEFGFSGDVGESNYKFLLNVRDFLRANERLFSMIPDIVKEIESTLNEK</sequence>
<protein>
    <submittedName>
        <fullName evidence="2">M2 dsRNA satellite propagation-like protein</fullName>
    </submittedName>
</protein>
<dbReference type="EMBL" id="CP001943">
    <property type="protein sequence ID" value="ADM11033.1"/>
    <property type="molecule type" value="Genomic_DNA"/>
</dbReference>
<dbReference type="Proteomes" id="UP000002313">
    <property type="component" value="Chromosome II"/>
</dbReference>
<dbReference type="Pfam" id="PF00867">
    <property type="entry name" value="XPG_I"/>
    <property type="match status" value="1"/>
</dbReference>
<dbReference type="SMART" id="SM00484">
    <property type="entry name" value="XPGI"/>
    <property type="match status" value="1"/>
</dbReference>
<keyword evidence="3" id="KW-1185">Reference proteome</keyword>
<dbReference type="GO" id="GO:0017108">
    <property type="term" value="F:5'-flap endonuclease activity"/>
    <property type="evidence" value="ECO:0007669"/>
    <property type="project" value="TreeGrafter"/>
</dbReference>
<dbReference type="HOGENOM" id="CLU_533267_0_0_1"/>
<evidence type="ECO:0000259" key="1">
    <source>
        <dbReference type="SMART" id="SM00484"/>
    </source>
</evidence>
<proteinExistence type="predicted"/>
<dbReference type="VEuPathDB" id="MicrosporidiaDB:Eint_020320"/>
<organism evidence="2 3">
    <name type="scientific">Encephalitozoon intestinalis (strain ATCC 50506)</name>
    <name type="common">Microsporidian parasite</name>
    <name type="synonym">Septata intestinalis</name>
    <dbReference type="NCBI Taxonomy" id="876142"/>
    <lineage>
        <taxon>Eukaryota</taxon>
        <taxon>Fungi</taxon>
        <taxon>Fungi incertae sedis</taxon>
        <taxon>Microsporidia</taxon>
        <taxon>Unikaryonidae</taxon>
        <taxon>Encephalitozoon</taxon>
    </lineage>
</organism>
<gene>
    <name evidence="2" type="ORF">Eint_020320</name>
</gene>
<dbReference type="SUPFAM" id="SSF88723">
    <property type="entry name" value="PIN domain-like"/>
    <property type="match status" value="1"/>
</dbReference>
<dbReference type="GO" id="GO:0006974">
    <property type="term" value="P:DNA damage response"/>
    <property type="evidence" value="ECO:0007669"/>
    <property type="project" value="UniProtKB-ARBA"/>
</dbReference>
<dbReference type="Gene3D" id="3.40.50.1010">
    <property type="entry name" value="5'-nuclease"/>
    <property type="match status" value="1"/>
</dbReference>
<dbReference type="PANTHER" id="PTHR11081:SF32">
    <property type="entry name" value="POST-TRANSCRIPTIONAL REGULATOR MKT1"/>
    <property type="match status" value="1"/>
</dbReference>
<accession>E0S5P8</accession>
<name>E0S5P8_ENCIT</name>
<dbReference type="GeneID" id="9698688"/>
<dbReference type="KEGG" id="ein:Eint_020320"/>
<dbReference type="PANTHER" id="PTHR11081">
    <property type="entry name" value="FLAP ENDONUCLEASE FAMILY MEMBER"/>
    <property type="match status" value="1"/>
</dbReference>
<dbReference type="InterPro" id="IPR006084">
    <property type="entry name" value="XPG/Rad2"/>
</dbReference>
<feature type="domain" description="XPG-I" evidence="1">
    <location>
        <begin position="139"/>
        <end position="210"/>
    </location>
</feature>